<dbReference type="Proteomes" id="UP000265703">
    <property type="component" value="Unassembled WGS sequence"/>
</dbReference>
<gene>
    <name evidence="1" type="ORF">C1645_760026</name>
</gene>
<name>A0A397T8C0_9GLOM</name>
<evidence type="ECO:0000313" key="2">
    <source>
        <dbReference type="Proteomes" id="UP000265703"/>
    </source>
</evidence>
<dbReference type="OrthoDB" id="2397884at2759"/>
<sequence>MKVAPRLTKNTITPTTCNSKSKLKQNVDGILSKLTGKTRVGKAKSQQYITFCNNKASHIQPQSPAKHKITTKSEIEGHNFETIISLEQDEKNIKGESNHGEVMSALAATLKKREIQISKSMDKLFESSVLTITETLSVYLEKEDNIINKIACEYKSRIDEHTDEKLNWLRKLRLGFEKYQLTASTLLEALDKNHSQNLRAKRNFMKDMEQIHSIHQSEIAKLYEEIDKSIEHFHKIMSIAVKETQRKPSFANQLKSLFSL</sequence>
<comment type="caution">
    <text evidence="1">The sequence shown here is derived from an EMBL/GenBank/DDBJ whole genome shotgun (WGS) entry which is preliminary data.</text>
</comment>
<protein>
    <submittedName>
        <fullName evidence="1">Uncharacterized protein</fullName>
    </submittedName>
</protein>
<proteinExistence type="predicted"/>
<reference evidence="1 2" key="1">
    <citation type="submission" date="2018-06" db="EMBL/GenBank/DDBJ databases">
        <title>Comparative genomics reveals the genomic features of Rhizophagus irregularis, R. cerebriforme, R. diaphanum and Gigaspora rosea, and their symbiotic lifestyle signature.</title>
        <authorList>
            <person name="Morin E."/>
            <person name="San Clemente H."/>
            <person name="Chen E.C.H."/>
            <person name="De La Providencia I."/>
            <person name="Hainaut M."/>
            <person name="Kuo A."/>
            <person name="Kohler A."/>
            <person name="Murat C."/>
            <person name="Tang N."/>
            <person name="Roy S."/>
            <person name="Loubradou J."/>
            <person name="Henrissat B."/>
            <person name="Grigoriev I.V."/>
            <person name="Corradi N."/>
            <person name="Roux C."/>
            <person name="Martin F.M."/>
        </authorList>
    </citation>
    <scope>NUCLEOTIDE SEQUENCE [LARGE SCALE GENOMIC DNA]</scope>
    <source>
        <strain evidence="1 2">DAOM 227022</strain>
    </source>
</reference>
<dbReference type="AlphaFoldDB" id="A0A397T8C0"/>
<keyword evidence="2" id="KW-1185">Reference proteome</keyword>
<organism evidence="1 2">
    <name type="scientific">Glomus cerebriforme</name>
    <dbReference type="NCBI Taxonomy" id="658196"/>
    <lineage>
        <taxon>Eukaryota</taxon>
        <taxon>Fungi</taxon>
        <taxon>Fungi incertae sedis</taxon>
        <taxon>Mucoromycota</taxon>
        <taxon>Glomeromycotina</taxon>
        <taxon>Glomeromycetes</taxon>
        <taxon>Glomerales</taxon>
        <taxon>Glomeraceae</taxon>
        <taxon>Glomus</taxon>
    </lineage>
</organism>
<evidence type="ECO:0000313" key="1">
    <source>
        <dbReference type="EMBL" id="RIA94470.1"/>
    </source>
</evidence>
<dbReference type="EMBL" id="QKYT01000080">
    <property type="protein sequence ID" value="RIA94470.1"/>
    <property type="molecule type" value="Genomic_DNA"/>
</dbReference>
<accession>A0A397T8C0</accession>